<gene>
    <name evidence="3" type="ORF">ENQ76_03705</name>
</gene>
<accession>A0A7C2PFX2</accession>
<feature type="region of interest" description="Disordered" evidence="1">
    <location>
        <begin position="63"/>
        <end position="123"/>
    </location>
</feature>
<evidence type="ECO:0000256" key="2">
    <source>
        <dbReference type="SAM" id="Phobius"/>
    </source>
</evidence>
<organism evidence="3">
    <name type="scientific">Schlesneria paludicola</name>
    <dbReference type="NCBI Taxonomy" id="360056"/>
    <lineage>
        <taxon>Bacteria</taxon>
        <taxon>Pseudomonadati</taxon>
        <taxon>Planctomycetota</taxon>
        <taxon>Planctomycetia</taxon>
        <taxon>Planctomycetales</taxon>
        <taxon>Planctomycetaceae</taxon>
        <taxon>Schlesneria</taxon>
    </lineage>
</organism>
<comment type="caution">
    <text evidence="3">The sequence shown here is derived from an EMBL/GenBank/DDBJ whole genome shotgun (WGS) entry which is preliminary data.</text>
</comment>
<reference evidence="3" key="1">
    <citation type="journal article" date="2020" name="mSystems">
        <title>Genome- and Community-Level Interaction Insights into Carbon Utilization and Element Cycling Functions of Hydrothermarchaeota in Hydrothermal Sediment.</title>
        <authorList>
            <person name="Zhou Z."/>
            <person name="Liu Y."/>
            <person name="Xu W."/>
            <person name="Pan J."/>
            <person name="Luo Z.H."/>
            <person name="Li M."/>
        </authorList>
    </citation>
    <scope>NUCLEOTIDE SEQUENCE [LARGE SCALE GENOMIC DNA]</scope>
    <source>
        <strain evidence="3">SpSt-339</strain>
    </source>
</reference>
<name>A0A7C2PFX2_9PLAN</name>
<protein>
    <submittedName>
        <fullName evidence="3">Uncharacterized protein</fullName>
    </submittedName>
</protein>
<evidence type="ECO:0000256" key="1">
    <source>
        <dbReference type="SAM" id="MobiDB-lite"/>
    </source>
</evidence>
<keyword evidence="2" id="KW-1133">Transmembrane helix</keyword>
<dbReference type="EMBL" id="DSOK01000117">
    <property type="protein sequence ID" value="HEN14557.1"/>
    <property type="molecule type" value="Genomic_DNA"/>
</dbReference>
<feature type="transmembrane region" description="Helical" evidence="2">
    <location>
        <begin position="14"/>
        <end position="35"/>
    </location>
</feature>
<sequence>MPVLPLPPLLLADIGEWIGLAILLLTVLGWIVNAIKGNAPDGKPAARPGRRDLRTELEVFLEELQGNKPAPQPEPPRKPARPPQPVAKNPPPPKPRPDKKPPPRRVQPSTTAAAEPGQVSPIGSGVREHVAAYMAPDRVAAHAQQHVGERRIDKAVEQDLGGGTVAPVAPAEQPRGKPHPLLAALAQPSGMRQAILMQEILQKPRALRR</sequence>
<proteinExistence type="predicted"/>
<keyword evidence="2" id="KW-0812">Transmembrane</keyword>
<dbReference type="AlphaFoldDB" id="A0A7C2PFX2"/>
<evidence type="ECO:0000313" key="3">
    <source>
        <dbReference type="EMBL" id="HEN14557.1"/>
    </source>
</evidence>
<feature type="compositionally biased region" description="Pro residues" evidence="1">
    <location>
        <begin position="81"/>
        <end position="94"/>
    </location>
</feature>
<keyword evidence="2" id="KW-0472">Membrane</keyword>